<organism evidence="2 3">
    <name type="scientific">Oceanihabitans sediminis</name>
    <dbReference type="NCBI Taxonomy" id="1812012"/>
    <lineage>
        <taxon>Bacteria</taxon>
        <taxon>Pseudomonadati</taxon>
        <taxon>Bacteroidota</taxon>
        <taxon>Flavobacteriia</taxon>
        <taxon>Flavobacteriales</taxon>
        <taxon>Flavobacteriaceae</taxon>
        <taxon>Oceanihabitans</taxon>
    </lineage>
</organism>
<dbReference type="AlphaFoldDB" id="A0A368P3W7"/>
<gene>
    <name evidence="2" type="ORF">DU428_08500</name>
</gene>
<protein>
    <recommendedName>
        <fullName evidence="1">TfoX N-terminal domain-containing protein</fullName>
    </recommendedName>
</protein>
<proteinExistence type="predicted"/>
<dbReference type="OrthoDB" id="214902at2"/>
<dbReference type="InterPro" id="IPR007076">
    <property type="entry name" value="TfoX_N"/>
</dbReference>
<keyword evidence="3" id="KW-1185">Reference proteome</keyword>
<dbReference type="Gene3D" id="3.30.1460.30">
    <property type="entry name" value="YgaC/TfoX-N like chaperone"/>
    <property type="match status" value="1"/>
</dbReference>
<dbReference type="RefSeq" id="WP_113966557.1">
    <property type="nucleotide sequence ID" value="NZ_QNRP01000006.1"/>
</dbReference>
<evidence type="ECO:0000313" key="3">
    <source>
        <dbReference type="Proteomes" id="UP000252249"/>
    </source>
</evidence>
<evidence type="ECO:0000259" key="1">
    <source>
        <dbReference type="Pfam" id="PF04993"/>
    </source>
</evidence>
<accession>A0A368P3W7</accession>
<feature type="domain" description="TfoX N-terminal" evidence="1">
    <location>
        <begin position="15"/>
        <end position="102"/>
    </location>
</feature>
<reference evidence="2 3" key="1">
    <citation type="submission" date="2018-07" db="EMBL/GenBank/DDBJ databases">
        <title>Oceanihabitans testaceum sp. nov., isolated from marine sediment.</title>
        <authorList>
            <person name="Li C.-M."/>
        </authorList>
    </citation>
    <scope>NUCLEOTIDE SEQUENCE [LARGE SCALE GENOMIC DNA]</scope>
    <source>
        <strain evidence="2 3">S9-10</strain>
    </source>
</reference>
<sequence length="111" mass="12906">MAYSENIAQRIRSSLEHLANVEEKKMFGSLAFMVNGKMCLTAGPKRMMCRIDPKLHEQEVRKIGCSTVVMRGRNYKGYIHVQEENLKQENDFEHWIELALDFNEQLTSKGK</sequence>
<evidence type="ECO:0000313" key="2">
    <source>
        <dbReference type="EMBL" id="RCU56980.1"/>
    </source>
</evidence>
<comment type="caution">
    <text evidence="2">The sequence shown here is derived from an EMBL/GenBank/DDBJ whole genome shotgun (WGS) entry which is preliminary data.</text>
</comment>
<dbReference type="EMBL" id="QPIG01000003">
    <property type="protein sequence ID" value="RCU56980.1"/>
    <property type="molecule type" value="Genomic_DNA"/>
</dbReference>
<dbReference type="SUPFAM" id="SSF159894">
    <property type="entry name" value="YgaC/TfoX-N like"/>
    <property type="match status" value="1"/>
</dbReference>
<dbReference type="Proteomes" id="UP000252249">
    <property type="component" value="Unassembled WGS sequence"/>
</dbReference>
<dbReference type="Pfam" id="PF04993">
    <property type="entry name" value="TfoX_N"/>
    <property type="match status" value="1"/>
</dbReference>
<name>A0A368P3W7_9FLAO</name>